<sequence>MTDLAPRLWWIRRDLRLHDNPALLAASGGEDGHTGSHPVLAVFVLDDTLWDPAGTPRRDYLMTSLARLDAATSGHVLLVHGTPEHAIPALARSVGADEVHVAADYGPYGARRDEAVAQALGDDAALVRTGSPYAVAPGRVTKDDGEPYKVYTPFSRSWEKHGWRAPAPAPSASAGSTRPRWTSVA</sequence>
<feature type="domain" description="Photolyase/cryptochrome alpha/beta" evidence="2">
    <location>
        <begin position="5"/>
        <end position="135"/>
    </location>
</feature>
<dbReference type="Proteomes" id="UP001157161">
    <property type="component" value="Unassembled WGS sequence"/>
</dbReference>
<dbReference type="PANTHER" id="PTHR11455:SF9">
    <property type="entry name" value="CRYPTOCHROME CIRCADIAN CLOCK 5 ISOFORM X1"/>
    <property type="match status" value="1"/>
</dbReference>
<reference evidence="3" key="1">
    <citation type="journal article" date="2014" name="Int. J. Syst. Evol. Microbiol.">
        <title>Complete genome sequence of Corynebacterium casei LMG S-19264T (=DSM 44701T), isolated from a smear-ripened cheese.</title>
        <authorList>
            <consortium name="US DOE Joint Genome Institute (JGI-PGF)"/>
            <person name="Walter F."/>
            <person name="Albersmeier A."/>
            <person name="Kalinowski J."/>
            <person name="Ruckert C."/>
        </authorList>
    </citation>
    <scope>NUCLEOTIDE SEQUENCE</scope>
    <source>
        <strain evidence="3">NBRC 112290</strain>
    </source>
</reference>
<dbReference type="EMBL" id="BSUM01000001">
    <property type="protein sequence ID" value="GMA31705.1"/>
    <property type="molecule type" value="Genomic_DNA"/>
</dbReference>
<dbReference type="Gene3D" id="3.40.50.620">
    <property type="entry name" value="HUPs"/>
    <property type="match status" value="1"/>
</dbReference>
<dbReference type="PANTHER" id="PTHR11455">
    <property type="entry name" value="CRYPTOCHROME"/>
    <property type="match status" value="1"/>
</dbReference>
<dbReference type="GO" id="GO:0003904">
    <property type="term" value="F:deoxyribodipyrimidine photo-lyase activity"/>
    <property type="evidence" value="ECO:0007669"/>
    <property type="project" value="TreeGrafter"/>
</dbReference>
<gene>
    <name evidence="3" type="ORF">GCM10025875_16970</name>
</gene>
<dbReference type="Gene3D" id="1.25.40.80">
    <property type="match status" value="1"/>
</dbReference>
<dbReference type="GO" id="GO:0009416">
    <property type="term" value="P:response to light stimulus"/>
    <property type="evidence" value="ECO:0007669"/>
    <property type="project" value="TreeGrafter"/>
</dbReference>
<dbReference type="InterPro" id="IPR036155">
    <property type="entry name" value="Crypto/Photolyase_N_sf"/>
</dbReference>
<name>A0AA38CTZ4_9MICO</name>
<comment type="caution">
    <text evidence="3">The sequence shown here is derived from an EMBL/GenBank/DDBJ whole genome shotgun (WGS) entry which is preliminary data.</text>
</comment>
<dbReference type="GO" id="GO:0071949">
    <property type="term" value="F:FAD binding"/>
    <property type="evidence" value="ECO:0007669"/>
    <property type="project" value="TreeGrafter"/>
</dbReference>
<dbReference type="GO" id="GO:0003677">
    <property type="term" value="F:DNA binding"/>
    <property type="evidence" value="ECO:0007669"/>
    <property type="project" value="TreeGrafter"/>
</dbReference>
<protein>
    <recommendedName>
        <fullName evidence="2">Photolyase/cryptochrome alpha/beta domain-containing protein</fullName>
    </recommendedName>
</protein>
<dbReference type="AlphaFoldDB" id="A0AA38CTZ4"/>
<dbReference type="RefSeq" id="WP_284250487.1">
    <property type="nucleotide sequence ID" value="NZ_BSUM01000001.1"/>
</dbReference>
<accession>A0AA38CTZ4</accession>
<keyword evidence="4" id="KW-1185">Reference proteome</keyword>
<dbReference type="SUPFAM" id="SSF52425">
    <property type="entry name" value="Cryptochrome/photolyase, N-terminal domain"/>
    <property type="match status" value="1"/>
</dbReference>
<dbReference type="PROSITE" id="PS51645">
    <property type="entry name" value="PHR_CRY_ALPHA_BETA"/>
    <property type="match status" value="1"/>
</dbReference>
<evidence type="ECO:0000259" key="2">
    <source>
        <dbReference type="PROSITE" id="PS51645"/>
    </source>
</evidence>
<dbReference type="InterPro" id="IPR006050">
    <property type="entry name" value="DNA_photolyase_N"/>
</dbReference>
<dbReference type="InterPro" id="IPR014729">
    <property type="entry name" value="Rossmann-like_a/b/a_fold"/>
</dbReference>
<evidence type="ECO:0000313" key="3">
    <source>
        <dbReference type="EMBL" id="GMA31705.1"/>
    </source>
</evidence>
<proteinExistence type="predicted"/>
<evidence type="ECO:0000256" key="1">
    <source>
        <dbReference type="SAM" id="MobiDB-lite"/>
    </source>
</evidence>
<reference evidence="3" key="2">
    <citation type="submission" date="2023-02" db="EMBL/GenBank/DDBJ databases">
        <authorList>
            <person name="Sun Q."/>
            <person name="Mori K."/>
        </authorList>
    </citation>
    <scope>NUCLEOTIDE SEQUENCE</scope>
    <source>
        <strain evidence="3">NBRC 112290</strain>
    </source>
</reference>
<dbReference type="Pfam" id="PF00875">
    <property type="entry name" value="DNA_photolyase"/>
    <property type="match status" value="1"/>
</dbReference>
<dbReference type="InterPro" id="IPR002081">
    <property type="entry name" value="Cryptochrome/DNA_photolyase_1"/>
</dbReference>
<organism evidence="3 4">
    <name type="scientific">Litorihabitans aurantiacus</name>
    <dbReference type="NCBI Taxonomy" id="1930061"/>
    <lineage>
        <taxon>Bacteria</taxon>
        <taxon>Bacillati</taxon>
        <taxon>Actinomycetota</taxon>
        <taxon>Actinomycetes</taxon>
        <taxon>Micrococcales</taxon>
        <taxon>Beutenbergiaceae</taxon>
        <taxon>Litorihabitans</taxon>
    </lineage>
</organism>
<feature type="region of interest" description="Disordered" evidence="1">
    <location>
        <begin position="159"/>
        <end position="185"/>
    </location>
</feature>
<evidence type="ECO:0000313" key="4">
    <source>
        <dbReference type="Proteomes" id="UP001157161"/>
    </source>
</evidence>